<keyword evidence="4" id="KW-1185">Reference proteome</keyword>
<evidence type="ECO:0000313" key="4">
    <source>
        <dbReference type="Proteomes" id="UP000826462"/>
    </source>
</evidence>
<sequence length="221" mass="24125">MRKRLLSVASGCCSAALLCASLPAHAQSGSIEDRLRTQLRSTTEQLRQAQDTQSQLQADKAAAEQQRDKALADLKAAQGELDAAKGKSSAQEQAERSLASERASHAKDSQELTKVKAAYDALLAESHTQDAQRKQAQGELKVRDTQLQTCQAKNVQLYKIGHEILDAYEHIDLGTFMKTRQPFAQSARVKYDEIAQQYGDQLYAGKYDPNALPAPAAAPAK</sequence>
<feature type="signal peptide" evidence="2">
    <location>
        <begin position="1"/>
        <end position="26"/>
    </location>
</feature>
<protein>
    <recommendedName>
        <fullName evidence="5">DNA repair protein</fullName>
    </recommendedName>
</protein>
<organism evidence="3 4">
    <name type="scientific">Paraburkholderia edwinii</name>
    <dbReference type="NCBI Taxonomy" id="2861782"/>
    <lineage>
        <taxon>Bacteria</taxon>
        <taxon>Pseudomonadati</taxon>
        <taxon>Pseudomonadota</taxon>
        <taxon>Betaproteobacteria</taxon>
        <taxon>Burkholderiales</taxon>
        <taxon>Burkholderiaceae</taxon>
        <taxon>Paraburkholderia</taxon>
    </lineage>
</organism>
<accession>A0ABX8UYW3</accession>
<feature type="chain" id="PRO_5047035085" description="DNA repair protein" evidence="2">
    <location>
        <begin position="27"/>
        <end position="221"/>
    </location>
</feature>
<evidence type="ECO:0000256" key="1">
    <source>
        <dbReference type="SAM" id="MobiDB-lite"/>
    </source>
</evidence>
<keyword evidence="2" id="KW-0732">Signal</keyword>
<evidence type="ECO:0000256" key="2">
    <source>
        <dbReference type="SAM" id="SignalP"/>
    </source>
</evidence>
<gene>
    <name evidence="3" type="ORF">KZJ38_22100</name>
</gene>
<dbReference type="Proteomes" id="UP000826462">
    <property type="component" value="Chromosome 2"/>
</dbReference>
<feature type="region of interest" description="Disordered" evidence="1">
    <location>
        <begin position="82"/>
        <end position="111"/>
    </location>
</feature>
<evidence type="ECO:0008006" key="5">
    <source>
        <dbReference type="Google" id="ProtNLM"/>
    </source>
</evidence>
<evidence type="ECO:0000313" key="3">
    <source>
        <dbReference type="EMBL" id="QYD72425.1"/>
    </source>
</evidence>
<dbReference type="EMBL" id="CP080096">
    <property type="protein sequence ID" value="QYD72425.1"/>
    <property type="molecule type" value="Genomic_DNA"/>
</dbReference>
<proteinExistence type="predicted"/>
<name>A0ABX8UYW3_9BURK</name>
<feature type="compositionally biased region" description="Basic and acidic residues" evidence="1">
    <location>
        <begin position="93"/>
        <end position="111"/>
    </location>
</feature>
<reference evidence="3 4" key="1">
    <citation type="submission" date="2021-07" db="EMBL/GenBank/DDBJ databases">
        <title>Paraburkholderia edwinii protects Aspergillus sp. from phenazines by acting as a toxin sponge.</title>
        <authorList>
            <person name="Dahlstrom K.M."/>
            <person name="Newman D.K."/>
        </authorList>
    </citation>
    <scope>NUCLEOTIDE SEQUENCE [LARGE SCALE GENOMIC DNA]</scope>
    <source>
        <strain evidence="3 4">Pe01</strain>
    </source>
</reference>
<dbReference type="RefSeq" id="WP_219801849.1">
    <property type="nucleotide sequence ID" value="NZ_CP080096.1"/>
</dbReference>